<evidence type="ECO:0000256" key="1">
    <source>
        <dbReference type="SAM" id="MobiDB-lite"/>
    </source>
</evidence>
<accession>A0A2P5HK37</accession>
<protein>
    <submittedName>
        <fullName evidence="2">Uncharacterized protein</fullName>
    </submittedName>
</protein>
<dbReference type="Proteomes" id="UP000094444">
    <property type="component" value="Unassembled WGS sequence"/>
</dbReference>
<evidence type="ECO:0000313" key="3">
    <source>
        <dbReference type="Proteomes" id="UP000094444"/>
    </source>
</evidence>
<dbReference type="OrthoDB" id="5237703at2759"/>
<feature type="compositionally biased region" description="Polar residues" evidence="1">
    <location>
        <begin position="119"/>
        <end position="130"/>
    </location>
</feature>
<sequence length="463" mass="51461">MQAPEINSATIEGWYEDFHEMKVAEWQQTVAEFNLEWKRWCFAQRRASFWQDSLITDATKHIWTPLSDFNYVLSVYSFLEGVNNPNLLPHLRPVYMAWRSPEQIRLHERCGLGLGGQDNLPSENGASSNHPSRRDNGSRAAASKYPLTRRQHLRLARTCDDVDWMLRHLRHCLQVFQNCRLVCAAASTAAATFSDVVVVEHRRGLGNAARQFHAVSKTLISHLRVSRTGLCEALGLDPDKVPGGDIASTPTMTVANNQRNADTHPSHHGGPALPRSFCLKRASLQARRIALKAALCNHLLPGKTAQRILGRMMNQSTEMATMARKAHDQKAEATMRRLHNKLRKVHKRAGQEFPDMKPKMTLLDSVTWEAVLNPREDMQLEIHGDISMPVETLIDLLHAPQVPASTPACNPEPTPAGISDPPSVASVSTALEDSSSAEQTVNKPTSTISSPPEAVQEAEARST</sequence>
<feature type="compositionally biased region" description="Polar residues" evidence="1">
    <location>
        <begin position="425"/>
        <end position="450"/>
    </location>
</feature>
<dbReference type="EMBL" id="MAVT02001566">
    <property type="protein sequence ID" value="POS70609.1"/>
    <property type="molecule type" value="Genomic_DNA"/>
</dbReference>
<proteinExistence type="predicted"/>
<reference evidence="2" key="1">
    <citation type="submission" date="2017-09" db="EMBL/GenBank/DDBJ databases">
        <title>Polyketide synthases of a Diaporthe helianthi virulent isolate.</title>
        <authorList>
            <person name="Baroncelli R."/>
        </authorList>
    </citation>
    <scope>NUCLEOTIDE SEQUENCE [LARGE SCALE GENOMIC DNA]</scope>
    <source>
        <strain evidence="2">7/96</strain>
    </source>
</reference>
<feature type="region of interest" description="Disordered" evidence="1">
    <location>
        <begin position="404"/>
        <end position="463"/>
    </location>
</feature>
<comment type="caution">
    <text evidence="2">The sequence shown here is derived from an EMBL/GenBank/DDBJ whole genome shotgun (WGS) entry which is preliminary data.</text>
</comment>
<evidence type="ECO:0000313" key="2">
    <source>
        <dbReference type="EMBL" id="POS70609.1"/>
    </source>
</evidence>
<name>A0A2P5HK37_DIAHE</name>
<organism evidence="2 3">
    <name type="scientific">Diaporthe helianthi</name>
    <dbReference type="NCBI Taxonomy" id="158607"/>
    <lineage>
        <taxon>Eukaryota</taxon>
        <taxon>Fungi</taxon>
        <taxon>Dikarya</taxon>
        <taxon>Ascomycota</taxon>
        <taxon>Pezizomycotina</taxon>
        <taxon>Sordariomycetes</taxon>
        <taxon>Sordariomycetidae</taxon>
        <taxon>Diaporthales</taxon>
        <taxon>Diaporthaceae</taxon>
        <taxon>Diaporthe</taxon>
    </lineage>
</organism>
<dbReference type="AlphaFoldDB" id="A0A2P5HK37"/>
<keyword evidence="3" id="KW-1185">Reference proteome</keyword>
<gene>
    <name evidence="2" type="ORF">DHEL01_v210997</name>
</gene>
<feature type="region of interest" description="Disordered" evidence="1">
    <location>
        <begin position="119"/>
        <end position="143"/>
    </location>
</feature>
<dbReference type="InParanoid" id="A0A2P5HK37"/>